<dbReference type="Proteomes" id="UP001165190">
    <property type="component" value="Unassembled WGS sequence"/>
</dbReference>
<feature type="compositionally biased region" description="Basic and acidic residues" evidence="6">
    <location>
        <begin position="224"/>
        <end position="235"/>
    </location>
</feature>
<protein>
    <recommendedName>
        <fullName evidence="2">glutathione transferase</fullName>
        <ecNumber evidence="2">2.5.1.18</ecNumber>
    </recommendedName>
</protein>
<feature type="region of interest" description="Disordered" evidence="6">
    <location>
        <begin position="224"/>
        <end position="251"/>
    </location>
</feature>
<feature type="domain" description="GST N-terminal" evidence="7">
    <location>
        <begin position="1"/>
        <end position="82"/>
    </location>
</feature>
<dbReference type="InterPro" id="IPR040075">
    <property type="entry name" value="GST_N_Theta"/>
</dbReference>
<dbReference type="InterPro" id="IPR036282">
    <property type="entry name" value="Glutathione-S-Trfase_C_sf"/>
</dbReference>
<dbReference type="Pfam" id="PF13410">
    <property type="entry name" value="GST_C_2"/>
    <property type="match status" value="1"/>
</dbReference>
<dbReference type="Gene3D" id="3.40.30.10">
    <property type="entry name" value="Glutaredoxin"/>
    <property type="match status" value="1"/>
</dbReference>
<dbReference type="PANTHER" id="PTHR44750">
    <property type="entry name" value="GLUTATHIONE S-TRANSFERASE T1-RELATED"/>
    <property type="match status" value="1"/>
</dbReference>
<dbReference type="CDD" id="cd03183">
    <property type="entry name" value="GST_C_Theta"/>
    <property type="match status" value="1"/>
</dbReference>
<evidence type="ECO:0000259" key="8">
    <source>
        <dbReference type="PROSITE" id="PS50405"/>
    </source>
</evidence>
<dbReference type="SFLD" id="SFLDG00358">
    <property type="entry name" value="Main_(cytGST)"/>
    <property type="match status" value="1"/>
</dbReference>
<evidence type="ECO:0000256" key="3">
    <source>
        <dbReference type="ARBA" id="ARBA00022575"/>
    </source>
</evidence>
<dbReference type="EMBL" id="BSYR01000058">
    <property type="protein sequence ID" value="GMJ10954.1"/>
    <property type="molecule type" value="Genomic_DNA"/>
</dbReference>
<dbReference type="CDD" id="cd03050">
    <property type="entry name" value="GST_N_Theta"/>
    <property type="match status" value="1"/>
</dbReference>
<dbReference type="EC" id="2.5.1.18" evidence="2"/>
<dbReference type="PANTHER" id="PTHR44750:SF1">
    <property type="entry name" value="GLUTATHIONE S-TRANSFERASE T1-RELATED"/>
    <property type="match status" value="1"/>
</dbReference>
<proteinExistence type="inferred from homology"/>
<dbReference type="Gene3D" id="1.20.1050.10">
    <property type="match status" value="1"/>
</dbReference>
<keyword evidence="3" id="KW-0216">Detoxification</keyword>
<dbReference type="InterPro" id="IPR010987">
    <property type="entry name" value="Glutathione-S-Trfase_C-like"/>
</dbReference>
<feature type="domain" description="GST C-terminal" evidence="8">
    <location>
        <begin position="89"/>
        <end position="231"/>
    </location>
</feature>
<dbReference type="InterPro" id="IPR040079">
    <property type="entry name" value="Glutathione_S-Trfase"/>
</dbReference>
<evidence type="ECO:0000256" key="5">
    <source>
        <dbReference type="ARBA" id="ARBA00047960"/>
    </source>
</evidence>
<name>A0A9W7JCK6_HIBTR</name>
<evidence type="ECO:0000313" key="10">
    <source>
        <dbReference type="Proteomes" id="UP001165190"/>
    </source>
</evidence>
<evidence type="ECO:0000259" key="7">
    <source>
        <dbReference type="PROSITE" id="PS50404"/>
    </source>
</evidence>
<dbReference type="SFLD" id="SFLDG01153">
    <property type="entry name" value="Main.4:_Theta-like"/>
    <property type="match status" value="1"/>
</dbReference>
<dbReference type="GO" id="GO:0004364">
    <property type="term" value="F:glutathione transferase activity"/>
    <property type="evidence" value="ECO:0007669"/>
    <property type="project" value="UniProtKB-EC"/>
</dbReference>
<comment type="caution">
    <text evidence="9">The sequence shown here is derived from an EMBL/GenBank/DDBJ whole genome shotgun (WGS) entry which is preliminary data.</text>
</comment>
<dbReference type="InterPro" id="IPR004045">
    <property type="entry name" value="Glutathione_S-Trfase_N"/>
</dbReference>
<evidence type="ECO:0000256" key="2">
    <source>
        <dbReference type="ARBA" id="ARBA00012452"/>
    </source>
</evidence>
<evidence type="ECO:0000256" key="6">
    <source>
        <dbReference type="SAM" id="MobiDB-lite"/>
    </source>
</evidence>
<keyword evidence="4" id="KW-0808">Transferase</keyword>
<dbReference type="GO" id="GO:0009407">
    <property type="term" value="P:toxin catabolic process"/>
    <property type="evidence" value="ECO:0007669"/>
    <property type="project" value="UniProtKB-ARBA"/>
</dbReference>
<comment type="similarity">
    <text evidence="1">Belongs to the GST superfamily. Theta family.</text>
</comment>
<dbReference type="SFLD" id="SFLDS00019">
    <property type="entry name" value="Glutathione_Transferase_(cytos"/>
    <property type="match status" value="1"/>
</dbReference>
<sequence>MKLKVYADRMSQPVRAVIIFCKVNCINYEEVRLDIAKRQHLTPKYAEINPMKQLPAIVDGRFKLFESHAILIYLACSFPGVADHWYPVDVFKRSKIHSVLDWHHSNLHPGPVTIVRNTVLAPALGRPFNPEAAAEGEKILSASLAKIETVWLKDNGRFLLGGNQPSIADLSLVCDIMQLELLDESDRDRLLGPYKKVQQWIENTRNATNPHFDEVHKILMKAKEKRQNQRLKGENHGGGGSDMKKPLVSRI</sequence>
<dbReference type="InterPro" id="IPR040077">
    <property type="entry name" value="GST_C_Theta"/>
</dbReference>
<dbReference type="SUPFAM" id="SSF47616">
    <property type="entry name" value="GST C-terminal domain-like"/>
    <property type="match status" value="1"/>
</dbReference>
<comment type="catalytic activity">
    <reaction evidence="5">
        <text>RX + glutathione = an S-substituted glutathione + a halide anion + H(+)</text>
        <dbReference type="Rhea" id="RHEA:16437"/>
        <dbReference type="ChEBI" id="CHEBI:15378"/>
        <dbReference type="ChEBI" id="CHEBI:16042"/>
        <dbReference type="ChEBI" id="CHEBI:17792"/>
        <dbReference type="ChEBI" id="CHEBI:57925"/>
        <dbReference type="ChEBI" id="CHEBI:90779"/>
        <dbReference type="EC" id="2.5.1.18"/>
    </reaction>
</comment>
<dbReference type="SUPFAM" id="SSF52833">
    <property type="entry name" value="Thioredoxin-like"/>
    <property type="match status" value="1"/>
</dbReference>
<evidence type="ECO:0000256" key="1">
    <source>
        <dbReference type="ARBA" id="ARBA00009899"/>
    </source>
</evidence>
<dbReference type="InterPro" id="IPR036249">
    <property type="entry name" value="Thioredoxin-like_sf"/>
</dbReference>
<dbReference type="OrthoDB" id="422574at2759"/>
<dbReference type="AlphaFoldDB" id="A0A9W7JCK6"/>
<accession>A0A9W7JCK6</accession>
<dbReference type="PROSITE" id="PS50404">
    <property type="entry name" value="GST_NTER"/>
    <property type="match status" value="1"/>
</dbReference>
<organism evidence="9 10">
    <name type="scientific">Hibiscus trionum</name>
    <name type="common">Flower of an hour</name>
    <dbReference type="NCBI Taxonomy" id="183268"/>
    <lineage>
        <taxon>Eukaryota</taxon>
        <taxon>Viridiplantae</taxon>
        <taxon>Streptophyta</taxon>
        <taxon>Embryophyta</taxon>
        <taxon>Tracheophyta</taxon>
        <taxon>Spermatophyta</taxon>
        <taxon>Magnoliopsida</taxon>
        <taxon>eudicotyledons</taxon>
        <taxon>Gunneridae</taxon>
        <taxon>Pentapetalae</taxon>
        <taxon>rosids</taxon>
        <taxon>malvids</taxon>
        <taxon>Malvales</taxon>
        <taxon>Malvaceae</taxon>
        <taxon>Malvoideae</taxon>
        <taxon>Hibiscus</taxon>
    </lineage>
</organism>
<evidence type="ECO:0000313" key="9">
    <source>
        <dbReference type="EMBL" id="GMJ10954.1"/>
    </source>
</evidence>
<evidence type="ECO:0000256" key="4">
    <source>
        <dbReference type="ARBA" id="ARBA00022679"/>
    </source>
</evidence>
<reference evidence="9" key="1">
    <citation type="submission" date="2023-05" db="EMBL/GenBank/DDBJ databases">
        <title>Genome and transcriptome analyses reveal genes involved in the formation of fine ridges on petal epidermal cells in Hibiscus trionum.</title>
        <authorList>
            <person name="Koshimizu S."/>
            <person name="Masuda S."/>
            <person name="Ishii T."/>
            <person name="Shirasu K."/>
            <person name="Hoshino A."/>
            <person name="Arita M."/>
        </authorList>
    </citation>
    <scope>NUCLEOTIDE SEQUENCE</scope>
    <source>
        <strain evidence="9">Hamamatsu line</strain>
    </source>
</reference>
<dbReference type="Pfam" id="PF02798">
    <property type="entry name" value="GST_N"/>
    <property type="match status" value="1"/>
</dbReference>
<dbReference type="FunFam" id="1.20.1050.10:FF:000039">
    <property type="entry name" value="Glutathione S-transferase theta-1"/>
    <property type="match status" value="1"/>
</dbReference>
<gene>
    <name evidence="9" type="ORF">HRI_004764600</name>
</gene>
<dbReference type="PROSITE" id="PS50405">
    <property type="entry name" value="GST_CTER"/>
    <property type="match status" value="1"/>
</dbReference>
<dbReference type="InterPro" id="IPR043377">
    <property type="entry name" value="GSTT1/2/3"/>
</dbReference>
<keyword evidence="10" id="KW-1185">Reference proteome</keyword>